<dbReference type="EMBL" id="MFIE01000018">
    <property type="protein sequence ID" value="OGF82476.1"/>
    <property type="molecule type" value="Genomic_DNA"/>
</dbReference>
<evidence type="ECO:0000313" key="2">
    <source>
        <dbReference type="Proteomes" id="UP000178684"/>
    </source>
</evidence>
<organism evidence="1 2">
    <name type="scientific">Candidatus Giovannonibacteria bacterium RIFCSPLOWO2_01_FULL_46_13</name>
    <dbReference type="NCBI Taxonomy" id="1798352"/>
    <lineage>
        <taxon>Bacteria</taxon>
        <taxon>Candidatus Giovannoniibacteriota</taxon>
    </lineage>
</organism>
<dbReference type="AlphaFoldDB" id="A0A1F5X3L8"/>
<name>A0A1F5X3L8_9BACT</name>
<dbReference type="Proteomes" id="UP000178684">
    <property type="component" value="Unassembled WGS sequence"/>
</dbReference>
<protein>
    <submittedName>
        <fullName evidence="1">Uncharacterized protein</fullName>
    </submittedName>
</protein>
<evidence type="ECO:0000313" key="1">
    <source>
        <dbReference type="EMBL" id="OGF82476.1"/>
    </source>
</evidence>
<comment type="caution">
    <text evidence="1">The sequence shown here is derived from an EMBL/GenBank/DDBJ whole genome shotgun (WGS) entry which is preliminary data.</text>
</comment>
<accession>A0A1F5X3L8</accession>
<reference evidence="1 2" key="1">
    <citation type="journal article" date="2016" name="Nat. Commun.">
        <title>Thousands of microbial genomes shed light on interconnected biogeochemical processes in an aquifer system.</title>
        <authorList>
            <person name="Anantharaman K."/>
            <person name="Brown C.T."/>
            <person name="Hug L.A."/>
            <person name="Sharon I."/>
            <person name="Castelle C.J."/>
            <person name="Probst A.J."/>
            <person name="Thomas B.C."/>
            <person name="Singh A."/>
            <person name="Wilkins M.J."/>
            <person name="Karaoz U."/>
            <person name="Brodie E.L."/>
            <person name="Williams K.H."/>
            <person name="Hubbard S.S."/>
            <person name="Banfield J.F."/>
        </authorList>
    </citation>
    <scope>NUCLEOTIDE SEQUENCE [LARGE SCALE GENOMIC DNA]</scope>
</reference>
<gene>
    <name evidence="1" type="ORF">A3B18_00650</name>
</gene>
<sequence>MRQIQYNYDMPNATKQKLETKTKTFIVEAIKEVLEDSDFGLELTEKAKKRLLGSMKSPKKRISLSEIKKKYR</sequence>
<proteinExistence type="predicted"/>